<dbReference type="Proteomes" id="UP000050417">
    <property type="component" value="Unassembled WGS sequence"/>
</dbReference>
<accession>A0A0P6XL26</accession>
<dbReference type="STRING" id="1134406.ADN00_09870"/>
<dbReference type="OrthoDB" id="160265at2"/>
<proteinExistence type="predicted"/>
<evidence type="ECO:0000313" key="2">
    <source>
        <dbReference type="Proteomes" id="UP000050417"/>
    </source>
</evidence>
<organism evidence="1 2">
    <name type="scientific">Ornatilinea apprima</name>
    <dbReference type="NCBI Taxonomy" id="1134406"/>
    <lineage>
        <taxon>Bacteria</taxon>
        <taxon>Bacillati</taxon>
        <taxon>Chloroflexota</taxon>
        <taxon>Anaerolineae</taxon>
        <taxon>Anaerolineales</taxon>
        <taxon>Anaerolineaceae</taxon>
        <taxon>Ornatilinea</taxon>
    </lineage>
</organism>
<dbReference type="RefSeq" id="WP_075062833.1">
    <property type="nucleotide sequence ID" value="NZ_LGCL01000024.1"/>
</dbReference>
<reference evidence="1 2" key="1">
    <citation type="submission" date="2015-07" db="EMBL/GenBank/DDBJ databases">
        <title>Genome sequence of Ornatilinea apprima DSM 23815.</title>
        <authorList>
            <person name="Hemp J."/>
            <person name="Ward L.M."/>
            <person name="Pace L.A."/>
            <person name="Fischer W.W."/>
        </authorList>
    </citation>
    <scope>NUCLEOTIDE SEQUENCE [LARGE SCALE GENOMIC DNA]</scope>
    <source>
        <strain evidence="1 2">P3M-1</strain>
    </source>
</reference>
<dbReference type="EMBL" id="LGCL01000024">
    <property type="protein sequence ID" value="KPL76897.1"/>
    <property type="molecule type" value="Genomic_DNA"/>
</dbReference>
<protein>
    <submittedName>
        <fullName evidence="1">Uncharacterized protein</fullName>
    </submittedName>
</protein>
<evidence type="ECO:0000313" key="1">
    <source>
        <dbReference type="EMBL" id="KPL76897.1"/>
    </source>
</evidence>
<gene>
    <name evidence="1" type="ORF">ADN00_09870</name>
</gene>
<sequence>MRWKKPTFPIFANRVGLRLLFSRLAQSFLAFALLPVLLLEPVNPADQGDEGRLLEREVSVMGSHWQLLLWSDGSTVCDLYLKHDQWPSQGDVQYSCGNEILEQWLLTPACSAASGSACRGLLLRFVGKTPLTYTEEIALPPMQLRLEPLNCTPGEWCPTRPLVRLSAAEPLDGYQIKSVHARVEGVEKAFYDSSGQFNLPLTGEQGSWLEVWAESSYGDRSEIARLRYRNVASPDGGQFHLDLLSEPWRDQTASGSLLWNLFAPVDGSLPRVLQQPQSAQELATDQEYLYLAGYLIQSGKADASACPDGGLYLGGSASPCGVEAAAGQTRAWQNQYDAQIYQAALKYNVPARALKGMIAQESQFWSAASGPYERGLGHVTSDGVDMLLIWNVDYYLQVCQTMYQEQACAGGYASLPEENQRMLRKAVLDKLGGPEELDVLAAMLLASASQTGQMVANLSRQEPMYTTTYTDMWKLSIANYHAGAGCTAEAITRAIENKQPITWDAAAAQLSPQCQQAQMYIEKVFDAAP</sequence>
<dbReference type="AlphaFoldDB" id="A0A0P6XL26"/>
<name>A0A0P6XL26_9CHLR</name>
<comment type="caution">
    <text evidence="1">The sequence shown here is derived from an EMBL/GenBank/DDBJ whole genome shotgun (WGS) entry which is preliminary data.</text>
</comment>
<keyword evidence="2" id="KW-1185">Reference proteome</keyword>
<dbReference type="Gene3D" id="1.10.530.10">
    <property type="match status" value="1"/>
</dbReference>